<gene>
    <name evidence="1" type="ORF">MNB_SV-4-1227</name>
</gene>
<sequence>MIKSVITLFFTSALWASTCLNFVKVNNDSLDFIDKKGAVFKKAQLSSPIQKAVCIGNNRLVAITEEALYLTDTQGHLLAKYTLLTNFKYLKRINNNFIFKNRNYVSLLDITDQNRIIQSQYLLPKGELPLYFSFDQQGNGILFSDQAYYRNDQKIGSIVPLSVERKAFFYLDLKEKIIFAAHDKDYKQPVQGIKIKNFRHLQKIASAFDRLSMTELEKIFSQFLPNHIPAQLLASYLKKRSDRQAIRYLQTVASPQTVYRAMRLAGTVKVVNLGSYDNDITKLKTDIRNFLSKQLIPDYIKKYGTIKTKIVYPTQPEQPISFQTMLDDQPFFLFHLRPNCKALSSHLISEKAFKTFLSIPTVEIDKQYKLTRYRCTLTQNPWNQVKKFLENKFTHTIIAEPKLEFITETKRFTKELSRRSTEFGKIMKEAFSASPNSCMKLLSTCNKGCEEKENELRFNILSPSDRHACEDDCSSMLYYCKKGNMEETKTMFCSAQCKGASDESGIFSDSAHEKCMKKCKNQFNLSIR</sequence>
<accession>A0A1W1E829</accession>
<organism evidence="1">
    <name type="scientific">hydrothermal vent metagenome</name>
    <dbReference type="NCBI Taxonomy" id="652676"/>
    <lineage>
        <taxon>unclassified sequences</taxon>
        <taxon>metagenomes</taxon>
        <taxon>ecological metagenomes</taxon>
    </lineage>
</organism>
<evidence type="ECO:0000313" key="1">
    <source>
        <dbReference type="EMBL" id="SFV90112.1"/>
    </source>
</evidence>
<name>A0A1W1E829_9ZZZZ</name>
<reference evidence="1" key="1">
    <citation type="submission" date="2016-10" db="EMBL/GenBank/DDBJ databases">
        <authorList>
            <person name="de Groot N.N."/>
        </authorList>
    </citation>
    <scope>NUCLEOTIDE SEQUENCE</scope>
</reference>
<proteinExistence type="predicted"/>
<protein>
    <submittedName>
        <fullName evidence="1">Uncharacterized protein</fullName>
    </submittedName>
</protein>
<dbReference type="EMBL" id="FPIB01000010">
    <property type="protein sequence ID" value="SFV90112.1"/>
    <property type="molecule type" value="Genomic_DNA"/>
</dbReference>
<dbReference type="AlphaFoldDB" id="A0A1W1E829"/>